<organism evidence="2 3">
    <name type="scientific">Puccinia sorghi</name>
    <dbReference type="NCBI Taxonomy" id="27349"/>
    <lineage>
        <taxon>Eukaryota</taxon>
        <taxon>Fungi</taxon>
        <taxon>Dikarya</taxon>
        <taxon>Basidiomycota</taxon>
        <taxon>Pucciniomycotina</taxon>
        <taxon>Pucciniomycetes</taxon>
        <taxon>Pucciniales</taxon>
        <taxon>Pucciniaceae</taxon>
        <taxon>Puccinia</taxon>
    </lineage>
</organism>
<protein>
    <submittedName>
        <fullName evidence="2">Uncharacterized protein</fullName>
    </submittedName>
</protein>
<keyword evidence="3" id="KW-1185">Reference proteome</keyword>
<dbReference type="EMBL" id="LAVV01002721">
    <property type="protein sequence ID" value="KNZ62634.1"/>
    <property type="molecule type" value="Genomic_DNA"/>
</dbReference>
<name>A0A0L6VPJ5_9BASI</name>
<comment type="caution">
    <text evidence="2">The sequence shown here is derived from an EMBL/GenBank/DDBJ whole genome shotgun (WGS) entry which is preliminary data.</text>
</comment>
<gene>
    <name evidence="2" type="ORF">VP01_1244g1</name>
</gene>
<evidence type="ECO:0000313" key="2">
    <source>
        <dbReference type="EMBL" id="KNZ62634.1"/>
    </source>
</evidence>
<dbReference type="Proteomes" id="UP000037035">
    <property type="component" value="Unassembled WGS sequence"/>
</dbReference>
<feature type="transmembrane region" description="Helical" evidence="1">
    <location>
        <begin position="147"/>
        <end position="164"/>
    </location>
</feature>
<keyword evidence="1" id="KW-0812">Transmembrane</keyword>
<sequence length="217" mass="25088">MWYINSVVDQNCSLLSTSNLPSPHMTSPSPTPIHQTKINDSFAWHCRLGHMSDNECFRSIFPDLKCCIFCDNHAAVIKRNLFFVIDSVRAHKINLNWVSTKENIADFLTKPLGTQQHCYLINSLFGPKSDSNLNNYFQPSKKKKKKIIFILFYFIFPIFSFLLFDVEFEGGCCTDFSHLPYQFPLAATHWRQNTTNKLASTPVAVEFFSVLKIYWPV</sequence>
<evidence type="ECO:0000256" key="1">
    <source>
        <dbReference type="SAM" id="Phobius"/>
    </source>
</evidence>
<reference evidence="2 3" key="1">
    <citation type="submission" date="2015-08" db="EMBL/GenBank/DDBJ databases">
        <title>Next Generation Sequencing and Analysis of the Genome of Puccinia sorghi L Schw, the Causal Agent of Maize Common Rust.</title>
        <authorList>
            <person name="Rochi L."/>
            <person name="Burguener G."/>
            <person name="Darino M."/>
            <person name="Turjanski A."/>
            <person name="Kreff E."/>
            <person name="Dieguez M.J."/>
            <person name="Sacco F."/>
        </authorList>
    </citation>
    <scope>NUCLEOTIDE SEQUENCE [LARGE SCALE GENOMIC DNA]</scope>
    <source>
        <strain evidence="2 3">RO10H11247</strain>
    </source>
</reference>
<evidence type="ECO:0000313" key="3">
    <source>
        <dbReference type="Proteomes" id="UP000037035"/>
    </source>
</evidence>
<accession>A0A0L6VPJ5</accession>
<proteinExistence type="predicted"/>
<dbReference type="AlphaFoldDB" id="A0A0L6VPJ5"/>
<keyword evidence="1" id="KW-1133">Transmembrane helix</keyword>
<dbReference type="VEuPathDB" id="FungiDB:VP01_1244g1"/>
<keyword evidence="1" id="KW-0472">Membrane</keyword>